<dbReference type="PANTHER" id="PTHR37166">
    <property type="entry name" value="PROTEIN FLAG"/>
    <property type="match status" value="1"/>
</dbReference>
<dbReference type="EMBL" id="CP052766">
    <property type="protein sequence ID" value="QJR81820.1"/>
    <property type="molecule type" value="Genomic_DNA"/>
</dbReference>
<gene>
    <name evidence="1" type="ORF">CA267_014165</name>
</gene>
<organism evidence="1 2">
    <name type="scientific">Alteromonas pelagimontana</name>
    <dbReference type="NCBI Taxonomy" id="1858656"/>
    <lineage>
        <taxon>Bacteria</taxon>
        <taxon>Pseudomonadati</taxon>
        <taxon>Pseudomonadota</taxon>
        <taxon>Gammaproteobacteria</taxon>
        <taxon>Alteromonadales</taxon>
        <taxon>Alteromonadaceae</taxon>
        <taxon>Alteromonas/Salinimonas group</taxon>
        <taxon>Alteromonas</taxon>
    </lineage>
</organism>
<sequence length="146" mass="15932">MEIAKAQVGHTFAHDMVRSSVPQVEKTLISSAGNADQKVDVSKDTLSQKNVQVNSVIADKEASEGKQLDVETAAQAVEAFLQVQSRNLSFTIDKETQRSVVTVRDSESGNIIRQIPSEEVLKLAERIKELQEDVGSSVGVLLNNRV</sequence>
<dbReference type="PANTHER" id="PTHR37166:SF1">
    <property type="entry name" value="PROTEIN FLAG"/>
    <property type="match status" value="1"/>
</dbReference>
<dbReference type="AlphaFoldDB" id="A0A6M4MGT8"/>
<dbReference type="RefSeq" id="WP_075610614.1">
    <property type="nucleotide sequence ID" value="NZ_CP052766.1"/>
</dbReference>
<keyword evidence="2" id="KW-1185">Reference proteome</keyword>
<dbReference type="OrthoDB" id="5741693at2"/>
<evidence type="ECO:0000313" key="1">
    <source>
        <dbReference type="EMBL" id="QJR81820.1"/>
    </source>
</evidence>
<keyword evidence="1" id="KW-0282">Flagellum</keyword>
<dbReference type="Gene3D" id="3.30.160.170">
    <property type="entry name" value="FlaG-like"/>
    <property type="match status" value="1"/>
</dbReference>
<reference evidence="1 2" key="2">
    <citation type="submission" date="2020-04" db="EMBL/GenBank/DDBJ databases">
        <title>Complete genome sequence of Alteromonas pelagimontana 5.12T.</title>
        <authorList>
            <person name="Sinha R.K."/>
            <person name="Krishnan K.P."/>
            <person name="Kurian J.P."/>
        </authorList>
    </citation>
    <scope>NUCLEOTIDE SEQUENCE [LARGE SCALE GENOMIC DNA]</scope>
    <source>
        <strain evidence="1 2">5.12</strain>
    </source>
</reference>
<name>A0A6M4MGT8_9ALTE</name>
<reference evidence="2" key="1">
    <citation type="submission" date="2014-12" db="EMBL/GenBank/DDBJ databases">
        <title>Complete genome sequence of a multi-drug resistant Klebsiella pneumoniae.</title>
        <authorList>
            <person name="Hua X."/>
            <person name="Chen Q."/>
            <person name="Li X."/>
            <person name="Feng Y."/>
            <person name="Ruan Z."/>
            <person name="Yu Y."/>
        </authorList>
    </citation>
    <scope>NUCLEOTIDE SEQUENCE [LARGE SCALE GENOMIC DNA]</scope>
    <source>
        <strain evidence="2">5.12</strain>
    </source>
</reference>
<proteinExistence type="predicted"/>
<accession>A0A6M4MGT8</accession>
<dbReference type="Pfam" id="PF03646">
    <property type="entry name" value="FlaG"/>
    <property type="match status" value="1"/>
</dbReference>
<dbReference type="InterPro" id="IPR035924">
    <property type="entry name" value="FlaG-like_sf"/>
</dbReference>
<dbReference type="Proteomes" id="UP000219285">
    <property type="component" value="Chromosome"/>
</dbReference>
<dbReference type="KEGG" id="apel:CA267_014165"/>
<dbReference type="SUPFAM" id="SSF160214">
    <property type="entry name" value="FlaG-like"/>
    <property type="match status" value="1"/>
</dbReference>
<evidence type="ECO:0000313" key="2">
    <source>
        <dbReference type="Proteomes" id="UP000219285"/>
    </source>
</evidence>
<protein>
    <submittedName>
        <fullName evidence="1">Flagellar protein FlaG</fullName>
    </submittedName>
</protein>
<keyword evidence="1" id="KW-0969">Cilium</keyword>
<dbReference type="InterPro" id="IPR005186">
    <property type="entry name" value="FlaG"/>
</dbReference>
<keyword evidence="1" id="KW-0966">Cell projection</keyword>